<dbReference type="Gene3D" id="3.40.50.720">
    <property type="entry name" value="NAD(P)-binding Rossmann-like Domain"/>
    <property type="match status" value="1"/>
</dbReference>
<protein>
    <recommendedName>
        <fullName evidence="2">NAD(P)-binding domain-containing protein</fullName>
    </recommendedName>
</protein>
<dbReference type="InterPro" id="IPR036291">
    <property type="entry name" value="NAD(P)-bd_dom_sf"/>
</dbReference>
<dbReference type="EMBL" id="JAACJN010000004">
    <property type="protein sequence ID" value="KAF5392877.1"/>
    <property type="molecule type" value="Genomic_DNA"/>
</dbReference>
<dbReference type="PANTHER" id="PTHR43355">
    <property type="entry name" value="FLAVIN REDUCTASE (NADPH)"/>
    <property type="match status" value="1"/>
</dbReference>
<dbReference type="GO" id="GO:0042602">
    <property type="term" value="F:riboflavin reductase (NADPH) activity"/>
    <property type="evidence" value="ECO:0007669"/>
    <property type="project" value="TreeGrafter"/>
</dbReference>
<dbReference type="AlphaFoldDB" id="A0A8H5I0F1"/>
<gene>
    <name evidence="3" type="ORF">D9757_000868</name>
</gene>
<dbReference type="GO" id="GO:0004074">
    <property type="term" value="F:biliverdin reductase [NAD(P)H] activity"/>
    <property type="evidence" value="ECO:0007669"/>
    <property type="project" value="TreeGrafter"/>
</dbReference>
<sequence length="236" mass="25764">MQITIFGGTGPSGKALIQETLRRNHTIVLFARSPHKLDPEFRDSDRINVVQGTLDSYPSILSSLRGSSCALILLASTDGMPHWVGGTSSSLTITNAYRNIINAMSELGIKRLIGTGTPSHVEPLDGLNLALFLGVSLLKVLLPKVYEDVVETGKLLTSLGEGGVDGASKEESDIDWTWIRVPNLYDGPSKQKYKLGYVGQGGWFLLPRLSREELAKAILDEMYQGNWVKGIPFCCD</sequence>
<accession>A0A8H5I0F1</accession>
<dbReference type="SUPFAM" id="SSF51735">
    <property type="entry name" value="NAD(P)-binding Rossmann-fold domains"/>
    <property type="match status" value="1"/>
</dbReference>
<comment type="similarity">
    <text evidence="1">Belongs to the avfA family.</text>
</comment>
<dbReference type="InterPro" id="IPR016040">
    <property type="entry name" value="NAD(P)-bd_dom"/>
</dbReference>
<reference evidence="3 4" key="1">
    <citation type="journal article" date="2020" name="ISME J.">
        <title>Uncovering the hidden diversity of litter-decomposition mechanisms in mushroom-forming fungi.</title>
        <authorList>
            <person name="Floudas D."/>
            <person name="Bentzer J."/>
            <person name="Ahren D."/>
            <person name="Johansson T."/>
            <person name="Persson P."/>
            <person name="Tunlid A."/>
        </authorList>
    </citation>
    <scope>NUCLEOTIDE SEQUENCE [LARGE SCALE GENOMIC DNA]</scope>
    <source>
        <strain evidence="3 4">CBS 406.79</strain>
    </source>
</reference>
<dbReference type="InterPro" id="IPR051606">
    <property type="entry name" value="Polyketide_Oxido-like"/>
</dbReference>
<evidence type="ECO:0000313" key="3">
    <source>
        <dbReference type="EMBL" id="KAF5392877.1"/>
    </source>
</evidence>
<organism evidence="3 4">
    <name type="scientific">Collybiopsis confluens</name>
    <dbReference type="NCBI Taxonomy" id="2823264"/>
    <lineage>
        <taxon>Eukaryota</taxon>
        <taxon>Fungi</taxon>
        <taxon>Dikarya</taxon>
        <taxon>Basidiomycota</taxon>
        <taxon>Agaricomycotina</taxon>
        <taxon>Agaricomycetes</taxon>
        <taxon>Agaricomycetidae</taxon>
        <taxon>Agaricales</taxon>
        <taxon>Marasmiineae</taxon>
        <taxon>Omphalotaceae</taxon>
        <taxon>Collybiopsis</taxon>
    </lineage>
</organism>
<dbReference type="Proteomes" id="UP000518752">
    <property type="component" value="Unassembled WGS sequence"/>
</dbReference>
<comment type="caution">
    <text evidence="3">The sequence shown here is derived from an EMBL/GenBank/DDBJ whole genome shotgun (WGS) entry which is preliminary data.</text>
</comment>
<evidence type="ECO:0000259" key="2">
    <source>
        <dbReference type="Pfam" id="PF13460"/>
    </source>
</evidence>
<keyword evidence="4" id="KW-1185">Reference proteome</keyword>
<proteinExistence type="inferred from homology"/>
<name>A0A8H5I0F1_9AGAR</name>
<dbReference type="PANTHER" id="PTHR43355:SF2">
    <property type="entry name" value="FLAVIN REDUCTASE (NADPH)"/>
    <property type="match status" value="1"/>
</dbReference>
<evidence type="ECO:0000313" key="4">
    <source>
        <dbReference type="Proteomes" id="UP000518752"/>
    </source>
</evidence>
<dbReference type="OrthoDB" id="10254221at2759"/>
<feature type="domain" description="NAD(P)-binding" evidence="2">
    <location>
        <begin position="7"/>
        <end position="116"/>
    </location>
</feature>
<evidence type="ECO:0000256" key="1">
    <source>
        <dbReference type="ARBA" id="ARBA00038376"/>
    </source>
</evidence>
<dbReference type="Pfam" id="PF13460">
    <property type="entry name" value="NAD_binding_10"/>
    <property type="match status" value="1"/>
</dbReference>